<dbReference type="PROSITE" id="PS50878">
    <property type="entry name" value="RT_POL"/>
    <property type="match status" value="1"/>
</dbReference>
<dbReference type="InterPro" id="IPR000477">
    <property type="entry name" value="RT_dom"/>
</dbReference>
<dbReference type="AlphaFoldDB" id="A0A0A1WPA4"/>
<name>A0A0A1WPA4_ZEUCU</name>
<accession>A0A0A1WPA4</accession>
<dbReference type="SUPFAM" id="SSF56672">
    <property type="entry name" value="DNA/RNA polymerases"/>
    <property type="match status" value="1"/>
</dbReference>
<proteinExistence type="predicted"/>
<reference evidence="2" key="2">
    <citation type="journal article" date="2015" name="Gigascience">
        <title>Reconstructing a comprehensive transcriptome assembly of a white-pupal translocated strain of the pest fruit fly Bactrocera cucurbitae.</title>
        <authorList>
            <person name="Sim S.B."/>
            <person name="Calla B."/>
            <person name="Hall B."/>
            <person name="DeRego T."/>
            <person name="Geib S.M."/>
        </authorList>
    </citation>
    <scope>NUCLEOTIDE SEQUENCE</scope>
</reference>
<protein>
    <submittedName>
        <fullName evidence="2">Putative 115 kDa protein in type-1 retrotransposable element R1DM</fullName>
    </submittedName>
</protein>
<reference evidence="2" key="1">
    <citation type="submission" date="2014-11" db="EMBL/GenBank/DDBJ databases">
        <authorList>
            <person name="Geib S."/>
        </authorList>
    </citation>
    <scope>NUCLEOTIDE SEQUENCE</scope>
</reference>
<feature type="domain" description="Reverse transcriptase" evidence="1">
    <location>
        <begin position="1"/>
        <end position="242"/>
    </location>
</feature>
<dbReference type="CDD" id="cd01650">
    <property type="entry name" value="RT_nLTR_like"/>
    <property type="match status" value="1"/>
</dbReference>
<organism evidence="2">
    <name type="scientific">Zeugodacus cucurbitae</name>
    <name type="common">Melon fruit fly</name>
    <name type="synonym">Bactrocera cucurbitae</name>
    <dbReference type="NCBI Taxonomy" id="28588"/>
    <lineage>
        <taxon>Eukaryota</taxon>
        <taxon>Metazoa</taxon>
        <taxon>Ecdysozoa</taxon>
        <taxon>Arthropoda</taxon>
        <taxon>Hexapoda</taxon>
        <taxon>Insecta</taxon>
        <taxon>Pterygota</taxon>
        <taxon>Neoptera</taxon>
        <taxon>Endopterygota</taxon>
        <taxon>Diptera</taxon>
        <taxon>Brachycera</taxon>
        <taxon>Muscomorpha</taxon>
        <taxon>Tephritoidea</taxon>
        <taxon>Tephritidae</taxon>
        <taxon>Zeugodacus</taxon>
        <taxon>Zeugodacus</taxon>
    </lineage>
</organism>
<dbReference type="Pfam" id="PF00078">
    <property type="entry name" value="RVT_1"/>
    <property type="match status" value="1"/>
</dbReference>
<sequence length="485" mass="55251">MLDTLGKIFERIIYVRLENHLEQEHTGLSKNQYGFRKHMSTIDAIKKVTNVASSAIAGKRWMYGTKEYCAVVTFDVKNAFNSAYWPHIMSALEHKRTPCYLLRVVSKYLSNRLLFYDTDEGPKEYRVTGGVPQGSVLGPLLWNVLYDGVLRLPLPMGVQIIGYADDIAVTVVGKELSQIQRLCEDAALKIKNWLTANKLQLAGQKTEAVLITSRKKVENITLNIDGYNIPTKQSLKYLGVVIDTRLSYKTHIEKACEKAARVTAAISRMMANIGGPSQNKRALLAKASQSVLLYAAPIWGPAMQINTYDKKARSVTRLTAIRVIRAFRTVSHEASGVIAGMIPPDIMAMEIKRASDKSRDIGRRLTTEERNEERLKSINEWQSRWDMTEKGRWTYKLIGNVKTWVERKHGETDFYLTQFLTGHGCFREYLFKYGHDDGTDCSFCGEGRESVQHIFFTCPKYEVERADSYKRARNSRKYCAPHDTM</sequence>
<gene>
    <name evidence="2" type="primary">Y2R2_0</name>
    <name evidence="2" type="ORF">g.38737</name>
</gene>
<dbReference type="InterPro" id="IPR043502">
    <property type="entry name" value="DNA/RNA_pol_sf"/>
</dbReference>
<evidence type="ECO:0000313" key="2">
    <source>
        <dbReference type="EMBL" id="JAD00854.1"/>
    </source>
</evidence>
<dbReference type="EMBL" id="GBXI01013438">
    <property type="protein sequence ID" value="JAD00854.1"/>
    <property type="molecule type" value="Transcribed_RNA"/>
</dbReference>
<dbReference type="PANTHER" id="PTHR19446">
    <property type="entry name" value="REVERSE TRANSCRIPTASES"/>
    <property type="match status" value="1"/>
</dbReference>
<dbReference type="GO" id="GO:0071897">
    <property type="term" value="P:DNA biosynthetic process"/>
    <property type="evidence" value="ECO:0007669"/>
    <property type="project" value="UniProtKB-ARBA"/>
</dbReference>
<evidence type="ECO:0000259" key="1">
    <source>
        <dbReference type="PROSITE" id="PS50878"/>
    </source>
</evidence>